<evidence type="ECO:0000256" key="1">
    <source>
        <dbReference type="ARBA" id="ARBA00001971"/>
    </source>
</evidence>
<dbReference type="PANTHER" id="PTHR24292">
    <property type="entry name" value="CYTOCHROME P450"/>
    <property type="match status" value="1"/>
</dbReference>
<sequence>MFIYLIILFCTFLLYYARWHYRHWERLGFPYVKAKGPLGVLDSVLRTRQKSFGMAIYDAYKQSSEKILGIYIINRPAVLIRDAQLARDILTKDFISFHDRGVYVDEENDPMSGGLFFLKGTKWKTLRAKLTPSYSSGKLKSMFSTIQDVSQKLVNYLDSELPEDGSSRRVELKHLFATYAIDIIASVIFGLEVNSFENPTNEFVALSKHINGSSYIAMLRGTCQFMFPSLEKFFQSLGWSEKASDFMNKIVKETVCYREQNNVERKDMLQILLQLRNTGKINTDDDDGHVNAQLWSAQKTKEALEWMTVDVIAAQLYLFYIAGFETTASTSAFTLYELARYPKLLQKAQQDVEKAVEQHSSLTYDALKDMKYLDLCIKGKKLVKKSVIFDIFVFFFHTETIRKYPALPILNRECTNDYQLPNSELVIKKGTPVIISLFGIHRDAKYFPEPLRYNPERFSEQNPTFDSIAYMPFGEGPRHCIAQRMGLINVKVAIAQILQRFKVEINENMKEIEIDNFGVPIMAKGGVNIFLAKKLNTISK</sequence>
<evidence type="ECO:0000256" key="12">
    <source>
        <dbReference type="ARBA" id="ARBA00023136"/>
    </source>
</evidence>
<evidence type="ECO:0000256" key="11">
    <source>
        <dbReference type="ARBA" id="ARBA00023033"/>
    </source>
</evidence>
<gene>
    <name evidence="16" type="primary">LOC119638526</name>
</gene>
<evidence type="ECO:0000256" key="13">
    <source>
        <dbReference type="PIRSR" id="PIRSR602401-1"/>
    </source>
</evidence>
<dbReference type="KEGG" id="gfs:119638526"/>
<dbReference type="CDD" id="cd11056">
    <property type="entry name" value="CYP6-like"/>
    <property type="match status" value="1"/>
</dbReference>
<dbReference type="PROSITE" id="PS00086">
    <property type="entry name" value="CYTOCHROME_P450"/>
    <property type="match status" value="1"/>
</dbReference>
<comment type="similarity">
    <text evidence="4 14">Belongs to the cytochrome P450 family.</text>
</comment>
<dbReference type="GO" id="GO:0020037">
    <property type="term" value="F:heme binding"/>
    <property type="evidence" value="ECO:0007669"/>
    <property type="project" value="InterPro"/>
</dbReference>
<name>A0A9C5ZBH3_9MUSC</name>
<dbReference type="InterPro" id="IPR001128">
    <property type="entry name" value="Cyt_P450"/>
</dbReference>
<dbReference type="GO" id="GO:0005506">
    <property type="term" value="F:iron ion binding"/>
    <property type="evidence" value="ECO:0007669"/>
    <property type="project" value="InterPro"/>
</dbReference>
<evidence type="ECO:0000256" key="4">
    <source>
        <dbReference type="ARBA" id="ARBA00010617"/>
    </source>
</evidence>
<dbReference type="PANTHER" id="PTHR24292:SF93">
    <property type="entry name" value="CYTOCHROME P450 310A1-RELATED"/>
    <property type="match status" value="1"/>
</dbReference>
<dbReference type="InterPro" id="IPR017972">
    <property type="entry name" value="Cyt_P450_CS"/>
</dbReference>
<dbReference type="FunFam" id="1.10.630.10:FF:000182">
    <property type="entry name" value="Cytochrome P450 3A4"/>
    <property type="match status" value="1"/>
</dbReference>
<evidence type="ECO:0000256" key="2">
    <source>
        <dbReference type="ARBA" id="ARBA00004174"/>
    </source>
</evidence>
<dbReference type="InterPro" id="IPR036396">
    <property type="entry name" value="Cyt_P450_sf"/>
</dbReference>
<dbReference type="InterPro" id="IPR050476">
    <property type="entry name" value="Insect_CytP450_Detox"/>
</dbReference>
<accession>A0A9C5ZBH3</accession>
<proteinExistence type="inferred from homology"/>
<keyword evidence="8" id="KW-0492">Microsome</keyword>
<keyword evidence="10 13" id="KW-0408">Iron</keyword>
<evidence type="ECO:0000256" key="7">
    <source>
        <dbReference type="ARBA" id="ARBA00022824"/>
    </source>
</evidence>
<dbReference type="PRINTS" id="PR00385">
    <property type="entry name" value="P450"/>
</dbReference>
<reference evidence="16" key="1">
    <citation type="submission" date="2025-08" db="UniProtKB">
        <authorList>
            <consortium name="RefSeq"/>
        </authorList>
    </citation>
    <scope>IDENTIFICATION</scope>
    <source>
        <tissue evidence="16">Whole body pupa</tissue>
    </source>
</reference>
<evidence type="ECO:0000256" key="5">
    <source>
        <dbReference type="ARBA" id="ARBA00022617"/>
    </source>
</evidence>
<evidence type="ECO:0000256" key="14">
    <source>
        <dbReference type="RuleBase" id="RU000461"/>
    </source>
</evidence>
<dbReference type="GeneID" id="119638526"/>
<protein>
    <submittedName>
        <fullName evidence="16">Probable cytochrome P450 6d5 isoform X1</fullName>
    </submittedName>
</protein>
<comment type="subcellular location">
    <subcellularLocation>
        <location evidence="3">Endoplasmic reticulum membrane</location>
        <topology evidence="3">Peripheral membrane protein</topology>
    </subcellularLocation>
    <subcellularLocation>
        <location evidence="2">Microsome membrane</location>
        <topology evidence="2">Peripheral membrane protein</topology>
    </subcellularLocation>
</comment>
<dbReference type="RefSeq" id="XP_037891297.1">
    <property type="nucleotide sequence ID" value="XM_038035369.1"/>
</dbReference>
<dbReference type="PRINTS" id="PR00463">
    <property type="entry name" value="EP450I"/>
</dbReference>
<keyword evidence="5 13" id="KW-0349">Heme</keyword>
<evidence type="ECO:0000313" key="16">
    <source>
        <dbReference type="RefSeq" id="XP_037891297.1"/>
    </source>
</evidence>
<evidence type="ECO:0000256" key="9">
    <source>
        <dbReference type="ARBA" id="ARBA00023002"/>
    </source>
</evidence>
<evidence type="ECO:0000256" key="8">
    <source>
        <dbReference type="ARBA" id="ARBA00022848"/>
    </source>
</evidence>
<keyword evidence="12" id="KW-0472">Membrane</keyword>
<dbReference type="GO" id="GO:0005789">
    <property type="term" value="C:endoplasmic reticulum membrane"/>
    <property type="evidence" value="ECO:0007669"/>
    <property type="project" value="UniProtKB-SubCell"/>
</dbReference>
<dbReference type="SUPFAM" id="SSF48264">
    <property type="entry name" value="Cytochrome P450"/>
    <property type="match status" value="1"/>
</dbReference>
<dbReference type="Pfam" id="PF00067">
    <property type="entry name" value="p450"/>
    <property type="match status" value="2"/>
</dbReference>
<evidence type="ECO:0000313" key="15">
    <source>
        <dbReference type="Proteomes" id="UP000092443"/>
    </source>
</evidence>
<keyword evidence="6 13" id="KW-0479">Metal-binding</keyword>
<dbReference type="Proteomes" id="UP000092443">
    <property type="component" value="Unplaced"/>
</dbReference>
<evidence type="ECO:0000256" key="6">
    <source>
        <dbReference type="ARBA" id="ARBA00022723"/>
    </source>
</evidence>
<dbReference type="GO" id="GO:0004497">
    <property type="term" value="F:monooxygenase activity"/>
    <property type="evidence" value="ECO:0007669"/>
    <property type="project" value="UniProtKB-KW"/>
</dbReference>
<keyword evidence="9 14" id="KW-0560">Oxidoreductase</keyword>
<evidence type="ECO:0000256" key="3">
    <source>
        <dbReference type="ARBA" id="ARBA00004406"/>
    </source>
</evidence>
<keyword evidence="11 14" id="KW-0503">Monooxygenase</keyword>
<dbReference type="GO" id="GO:0016705">
    <property type="term" value="F:oxidoreductase activity, acting on paired donors, with incorporation or reduction of molecular oxygen"/>
    <property type="evidence" value="ECO:0007669"/>
    <property type="project" value="InterPro"/>
</dbReference>
<evidence type="ECO:0000256" key="10">
    <source>
        <dbReference type="ARBA" id="ARBA00023004"/>
    </source>
</evidence>
<organism evidence="15 16">
    <name type="scientific">Glossina fuscipes</name>
    <dbReference type="NCBI Taxonomy" id="7396"/>
    <lineage>
        <taxon>Eukaryota</taxon>
        <taxon>Metazoa</taxon>
        <taxon>Ecdysozoa</taxon>
        <taxon>Arthropoda</taxon>
        <taxon>Hexapoda</taxon>
        <taxon>Insecta</taxon>
        <taxon>Pterygota</taxon>
        <taxon>Neoptera</taxon>
        <taxon>Endopterygota</taxon>
        <taxon>Diptera</taxon>
        <taxon>Brachycera</taxon>
        <taxon>Muscomorpha</taxon>
        <taxon>Hippoboscoidea</taxon>
        <taxon>Glossinidae</taxon>
        <taxon>Glossina</taxon>
    </lineage>
</organism>
<dbReference type="AlphaFoldDB" id="A0A9C5ZBH3"/>
<keyword evidence="15" id="KW-1185">Reference proteome</keyword>
<keyword evidence="7" id="KW-0256">Endoplasmic reticulum</keyword>
<feature type="binding site" description="axial binding residue" evidence="13">
    <location>
        <position position="480"/>
    </location>
    <ligand>
        <name>heme</name>
        <dbReference type="ChEBI" id="CHEBI:30413"/>
    </ligand>
    <ligandPart>
        <name>Fe</name>
        <dbReference type="ChEBI" id="CHEBI:18248"/>
    </ligandPart>
</feature>
<dbReference type="Gene3D" id="1.10.630.10">
    <property type="entry name" value="Cytochrome P450"/>
    <property type="match status" value="1"/>
</dbReference>
<comment type="cofactor">
    <cofactor evidence="1 13">
        <name>heme</name>
        <dbReference type="ChEBI" id="CHEBI:30413"/>
    </cofactor>
</comment>
<dbReference type="InterPro" id="IPR002401">
    <property type="entry name" value="Cyt_P450_E_grp-I"/>
</dbReference>